<proteinExistence type="inferred from homology"/>
<evidence type="ECO:0000256" key="7">
    <source>
        <dbReference type="SAM" id="Phobius"/>
    </source>
</evidence>
<accession>A0AAW5UV30</accession>
<dbReference type="PANTHER" id="PTHR30572:SF4">
    <property type="entry name" value="ABC TRANSPORTER PERMEASE YTRF"/>
    <property type="match status" value="1"/>
</dbReference>
<evidence type="ECO:0000256" key="4">
    <source>
        <dbReference type="ARBA" id="ARBA00022989"/>
    </source>
</evidence>
<dbReference type="PANTHER" id="PTHR30572">
    <property type="entry name" value="MEMBRANE COMPONENT OF TRANSPORTER-RELATED"/>
    <property type="match status" value="1"/>
</dbReference>
<keyword evidence="5 7" id="KW-0472">Membrane</keyword>
<dbReference type="InterPro" id="IPR050250">
    <property type="entry name" value="Macrolide_Exporter_MacB"/>
</dbReference>
<protein>
    <submittedName>
        <fullName evidence="10">ABC transporter permease</fullName>
    </submittedName>
</protein>
<feature type="transmembrane region" description="Helical" evidence="7">
    <location>
        <begin position="336"/>
        <end position="362"/>
    </location>
</feature>
<dbReference type="GO" id="GO:0022857">
    <property type="term" value="F:transmembrane transporter activity"/>
    <property type="evidence" value="ECO:0007669"/>
    <property type="project" value="TreeGrafter"/>
</dbReference>
<gene>
    <name evidence="10" type="ORF">ONT23_12845</name>
</gene>
<dbReference type="InterPro" id="IPR003838">
    <property type="entry name" value="ABC3_permease_C"/>
</dbReference>
<evidence type="ECO:0000256" key="2">
    <source>
        <dbReference type="ARBA" id="ARBA00022475"/>
    </source>
</evidence>
<dbReference type="GO" id="GO:0005886">
    <property type="term" value="C:plasma membrane"/>
    <property type="evidence" value="ECO:0007669"/>
    <property type="project" value="UniProtKB-SubCell"/>
</dbReference>
<dbReference type="Pfam" id="PF02687">
    <property type="entry name" value="FtsX"/>
    <property type="match status" value="1"/>
</dbReference>
<keyword evidence="2" id="KW-1003">Cell membrane</keyword>
<evidence type="ECO:0000313" key="10">
    <source>
        <dbReference type="EMBL" id="MCW4156393.1"/>
    </source>
</evidence>
<organism evidence="10 11">
    <name type="scientific">Segatella copri</name>
    <dbReference type="NCBI Taxonomy" id="165179"/>
    <lineage>
        <taxon>Bacteria</taxon>
        <taxon>Pseudomonadati</taxon>
        <taxon>Bacteroidota</taxon>
        <taxon>Bacteroidia</taxon>
        <taxon>Bacteroidales</taxon>
        <taxon>Prevotellaceae</taxon>
        <taxon>Segatella</taxon>
    </lineage>
</organism>
<dbReference type="RefSeq" id="WP_264901893.1">
    <property type="nucleotide sequence ID" value="NZ_JAPDVH010000001.1"/>
</dbReference>
<dbReference type="EMBL" id="JAPDVH010000001">
    <property type="protein sequence ID" value="MCW4156393.1"/>
    <property type="molecule type" value="Genomic_DNA"/>
</dbReference>
<sequence>MHMNSSLFTLHSSLLSEVWSTSKRNKLRTSLTGFAVAWGIFMLIFLLGAGNGLINAQLQQSTRFLANSMRVFPGETSKAYKGLKEGRSITLNDKDILISNKTYGQHVDDVGGRLEQYNVNINYGDNYVASQSLVGVAPTHPKIDKTELIAGRFINEIDMKEQRKNVVLSRSQAKELCKDYRSLVGKNVKISNLNFQVVGIYKDDESRNNTEAFIAYSTIKTIYAKGDDAGSLEFTIKNLKTREDNKQFEKNYRASINNNHQAAPDDDRTIWLWNRYMDNIQMNQGIAIMQTALWIVGLFTLLSGIVGISNIMLITVKERTREFGVRKAIGAKPWSILKLIITESIIITSFFGYIGMVCGVAANEIMDATIGHTTVDTGLFKAAMFVNPTVGLGTCIGATITIVIAGTIAGLIPAIKAARIRPIEALRAE</sequence>
<comment type="subcellular location">
    <subcellularLocation>
        <location evidence="1">Cell membrane</location>
        <topology evidence="1">Multi-pass membrane protein</topology>
    </subcellularLocation>
</comment>
<evidence type="ECO:0000256" key="6">
    <source>
        <dbReference type="ARBA" id="ARBA00038076"/>
    </source>
</evidence>
<evidence type="ECO:0000256" key="1">
    <source>
        <dbReference type="ARBA" id="ARBA00004651"/>
    </source>
</evidence>
<feature type="domain" description="ABC3 transporter permease C-terminal" evidence="8">
    <location>
        <begin position="295"/>
        <end position="421"/>
    </location>
</feature>
<evidence type="ECO:0000313" key="11">
    <source>
        <dbReference type="Proteomes" id="UP001209168"/>
    </source>
</evidence>
<reference evidence="10" key="1">
    <citation type="submission" date="2022-11" db="EMBL/GenBank/DDBJ databases">
        <title>Genomic repertoires linked with pathogenic potency of arthritogenic Prevotella copri isolated from the gut of rheumatoid arthritis patients.</title>
        <authorList>
            <person name="Nii T."/>
            <person name="Maeda Y."/>
            <person name="Motooka D."/>
            <person name="Naito M."/>
            <person name="Matsumoto Y."/>
            <person name="Ogawa T."/>
            <person name="Oguro-Igashira E."/>
            <person name="Kishikawa T."/>
            <person name="Yamashita M."/>
            <person name="Koizumi S."/>
            <person name="Kurakawa T."/>
            <person name="Okumura R."/>
            <person name="Kayama H."/>
            <person name="Murakami M."/>
            <person name="Sakaguchi T."/>
            <person name="Das B."/>
            <person name="Nakamura S."/>
            <person name="Okada Y."/>
            <person name="Kumanogoh A."/>
            <person name="Takeda K."/>
        </authorList>
    </citation>
    <scope>NUCLEOTIDE SEQUENCE</scope>
    <source>
        <strain evidence="10">H012_8</strain>
    </source>
</reference>
<comment type="caution">
    <text evidence="10">The sequence shown here is derived from an EMBL/GenBank/DDBJ whole genome shotgun (WGS) entry which is preliminary data.</text>
</comment>
<feature type="domain" description="MacB-like periplasmic core" evidence="9">
    <location>
        <begin position="29"/>
        <end position="226"/>
    </location>
</feature>
<feature type="transmembrane region" description="Helical" evidence="7">
    <location>
        <begin position="292"/>
        <end position="316"/>
    </location>
</feature>
<evidence type="ECO:0000259" key="9">
    <source>
        <dbReference type="Pfam" id="PF12704"/>
    </source>
</evidence>
<keyword evidence="3 7" id="KW-0812">Transmembrane</keyword>
<comment type="similarity">
    <text evidence="6">Belongs to the ABC-4 integral membrane protein family.</text>
</comment>
<dbReference type="InterPro" id="IPR025857">
    <property type="entry name" value="MacB_PCD"/>
</dbReference>
<dbReference type="AlphaFoldDB" id="A0AAW5UV30"/>
<feature type="transmembrane region" description="Helical" evidence="7">
    <location>
        <begin position="390"/>
        <end position="412"/>
    </location>
</feature>
<dbReference type="Proteomes" id="UP001209168">
    <property type="component" value="Unassembled WGS sequence"/>
</dbReference>
<name>A0AAW5UV30_9BACT</name>
<feature type="transmembrane region" description="Helical" evidence="7">
    <location>
        <begin position="31"/>
        <end position="54"/>
    </location>
</feature>
<evidence type="ECO:0000256" key="5">
    <source>
        <dbReference type="ARBA" id="ARBA00023136"/>
    </source>
</evidence>
<dbReference type="Pfam" id="PF12704">
    <property type="entry name" value="MacB_PCD"/>
    <property type="match status" value="1"/>
</dbReference>
<evidence type="ECO:0000256" key="3">
    <source>
        <dbReference type="ARBA" id="ARBA00022692"/>
    </source>
</evidence>
<keyword evidence="4 7" id="KW-1133">Transmembrane helix</keyword>
<evidence type="ECO:0000259" key="8">
    <source>
        <dbReference type="Pfam" id="PF02687"/>
    </source>
</evidence>